<accession>A0A6J4HH77</accession>
<dbReference type="AlphaFoldDB" id="A0A6J4HH77"/>
<feature type="transmembrane region" description="Helical" evidence="1">
    <location>
        <begin position="127"/>
        <end position="146"/>
    </location>
</feature>
<keyword evidence="1" id="KW-0472">Membrane</keyword>
<evidence type="ECO:0000313" key="2">
    <source>
        <dbReference type="EMBL" id="CAA9223727.1"/>
    </source>
</evidence>
<organism evidence="2">
    <name type="scientific">uncultured Chthoniobacterales bacterium</name>
    <dbReference type="NCBI Taxonomy" id="1836801"/>
    <lineage>
        <taxon>Bacteria</taxon>
        <taxon>Pseudomonadati</taxon>
        <taxon>Verrucomicrobiota</taxon>
        <taxon>Spartobacteria</taxon>
        <taxon>Chthoniobacterales</taxon>
        <taxon>environmental samples</taxon>
    </lineage>
</organism>
<evidence type="ECO:0000256" key="1">
    <source>
        <dbReference type="SAM" id="Phobius"/>
    </source>
</evidence>
<keyword evidence="1" id="KW-1133">Transmembrane helix</keyword>
<sequence length="386" mass="41681">MTRDHLTSAEISAYAERRLDAAETLAASDHFAACDECRARLLQSGEAPGNAGAAVRSDEVTYDELAAWVDDELDPLRRREIAAAAESSPQLRAELADLIRFRSEMNALPARDHASEPMPARTRMPSFSRWALALAAALVVGGGAIWRATLPKPAAADFVKVRDGGRVIAFATDGRSPALAALPAAITAELAQTIRSGRIELTPEVAAMIGQTGTLAGPGETETEFRVLAPVGTAVREARPRFRWVAVPTASAYQINVVEETSGALILSEQLPPTTTEWEPPQPLPAGEVYQWQVQALRDGAVIANSPKPPEPEARFQILSEAKVAELEEARRASDGSHLVMGVANARAGLVDEALREFRLLSEQNPDAELTRQLLAQIEAQRRPRR</sequence>
<proteinExistence type="predicted"/>
<evidence type="ECO:0008006" key="3">
    <source>
        <dbReference type="Google" id="ProtNLM"/>
    </source>
</evidence>
<protein>
    <recommendedName>
        <fullName evidence="3">Zinc-finger domain-containing protein</fullName>
    </recommendedName>
</protein>
<dbReference type="InterPro" id="IPR013783">
    <property type="entry name" value="Ig-like_fold"/>
</dbReference>
<name>A0A6J4HH77_9BACT</name>
<keyword evidence="1" id="KW-0812">Transmembrane</keyword>
<dbReference type="EMBL" id="CADCTA010000043">
    <property type="protein sequence ID" value="CAA9223727.1"/>
    <property type="molecule type" value="Genomic_DNA"/>
</dbReference>
<dbReference type="Gene3D" id="2.60.40.10">
    <property type="entry name" value="Immunoglobulins"/>
    <property type="match status" value="1"/>
</dbReference>
<gene>
    <name evidence="2" type="ORF">AVDCRST_MAG42-716</name>
</gene>
<reference evidence="2" key="1">
    <citation type="submission" date="2020-02" db="EMBL/GenBank/DDBJ databases">
        <authorList>
            <person name="Meier V. D."/>
        </authorList>
    </citation>
    <scope>NUCLEOTIDE SEQUENCE</scope>
    <source>
        <strain evidence="2">AVDCRST_MAG42</strain>
    </source>
</reference>